<keyword evidence="2" id="KW-1185">Reference proteome</keyword>
<sequence>MEVRATHRGVLVTFVTFVAKEASVNGQTATRKHAQNAVGPSLVTEEVEARCRSHPFTCQWEAVAEQDASVEKTLDF</sequence>
<proteinExistence type="predicted"/>
<evidence type="ECO:0000313" key="2">
    <source>
        <dbReference type="Proteomes" id="UP000836387"/>
    </source>
</evidence>
<gene>
    <name evidence="1" type="ORF">CRV2_00006750</name>
</gene>
<comment type="caution">
    <text evidence="1">The sequence shown here is derived from an EMBL/GenBank/DDBJ whole genome shotgun (WGS) entry which is preliminary data.</text>
</comment>
<dbReference type="EMBL" id="CADEHS020000002">
    <property type="protein sequence ID" value="CAG9938327.1"/>
    <property type="molecule type" value="Genomic_DNA"/>
</dbReference>
<protein>
    <submittedName>
        <fullName evidence="1">Uncharacterized protein</fullName>
    </submittedName>
</protein>
<accession>A0ACA9TBW0</accession>
<dbReference type="Proteomes" id="UP000836387">
    <property type="component" value="Unassembled WGS sequence"/>
</dbReference>
<organism evidence="1 2">
    <name type="scientific">Clonostachys rosea f. rosea IK726</name>
    <dbReference type="NCBI Taxonomy" id="1349383"/>
    <lineage>
        <taxon>Eukaryota</taxon>
        <taxon>Fungi</taxon>
        <taxon>Dikarya</taxon>
        <taxon>Ascomycota</taxon>
        <taxon>Pezizomycotina</taxon>
        <taxon>Sordariomycetes</taxon>
        <taxon>Hypocreomycetidae</taxon>
        <taxon>Hypocreales</taxon>
        <taxon>Bionectriaceae</taxon>
        <taxon>Clonostachys</taxon>
    </lineage>
</organism>
<reference evidence="1" key="2">
    <citation type="submission" date="2021-10" db="EMBL/GenBank/DDBJ databases">
        <authorList>
            <person name="Piombo E."/>
        </authorList>
    </citation>
    <scope>NUCLEOTIDE SEQUENCE</scope>
</reference>
<name>A0ACA9TBW0_BIOOC</name>
<reference evidence="1" key="1">
    <citation type="submission" date="2020-04" db="EMBL/GenBank/DDBJ databases">
        <authorList>
            <person name="Broberg M."/>
        </authorList>
    </citation>
    <scope>NUCLEOTIDE SEQUENCE</scope>
</reference>
<evidence type="ECO:0000313" key="1">
    <source>
        <dbReference type="EMBL" id="CAG9938327.1"/>
    </source>
</evidence>